<evidence type="ECO:0000256" key="10">
    <source>
        <dbReference type="ARBA" id="ARBA00032057"/>
    </source>
</evidence>
<dbReference type="InterPro" id="IPR006047">
    <property type="entry name" value="GH13_cat_dom"/>
</dbReference>
<dbReference type="PANTHER" id="PTHR43651">
    <property type="entry name" value="1,4-ALPHA-GLUCAN-BRANCHING ENZYME"/>
    <property type="match status" value="1"/>
</dbReference>
<dbReference type="Pfam" id="PF11941">
    <property type="entry name" value="DUF3459"/>
    <property type="match status" value="1"/>
</dbReference>
<dbReference type="EC" id="3.2.1.141" evidence="4 13"/>
<evidence type="ECO:0000256" key="3">
    <source>
        <dbReference type="ARBA" id="ARBA00008061"/>
    </source>
</evidence>
<evidence type="ECO:0000313" key="19">
    <source>
        <dbReference type="Proteomes" id="UP000470186"/>
    </source>
</evidence>
<dbReference type="InterPro" id="IPR017853">
    <property type="entry name" value="GH"/>
</dbReference>
<evidence type="ECO:0000256" key="1">
    <source>
        <dbReference type="ARBA" id="ARBA00004496"/>
    </source>
</evidence>
<proteinExistence type="inferred from homology"/>
<comment type="similarity">
    <text evidence="3 14">Belongs to the glycosyl hydrolase 13 family.</text>
</comment>
<dbReference type="PIRSF" id="PIRSF006337">
    <property type="entry name" value="Trehalose_TreZ"/>
    <property type="match status" value="1"/>
</dbReference>
<dbReference type="SMART" id="SM00642">
    <property type="entry name" value="Aamy"/>
    <property type="match status" value="1"/>
</dbReference>
<evidence type="ECO:0000256" key="13">
    <source>
        <dbReference type="NCBIfam" id="TIGR02402"/>
    </source>
</evidence>
<dbReference type="NCBIfam" id="TIGR02402">
    <property type="entry name" value="trehalose_TreZ"/>
    <property type="match status" value="1"/>
</dbReference>
<dbReference type="GO" id="GO:0005992">
    <property type="term" value="P:trehalose biosynthetic process"/>
    <property type="evidence" value="ECO:0007669"/>
    <property type="project" value="UniProtKB-UniRule"/>
</dbReference>
<feature type="active site" description="Proton donor" evidence="15">
    <location>
        <position position="292"/>
    </location>
</feature>
<dbReference type="EMBL" id="WIVX01000013">
    <property type="protein sequence ID" value="MQU30679.1"/>
    <property type="molecule type" value="Genomic_DNA"/>
</dbReference>
<evidence type="ECO:0000256" key="5">
    <source>
        <dbReference type="ARBA" id="ARBA00015938"/>
    </source>
</evidence>
<evidence type="ECO:0000313" key="18">
    <source>
        <dbReference type="EMBL" id="MQU30679.1"/>
    </source>
</evidence>
<dbReference type="GO" id="GO:0033942">
    <property type="term" value="F:4-alpha-D-(1-&gt;4)-alpha-D-glucanotrehalose trehalohydrolase activity"/>
    <property type="evidence" value="ECO:0007669"/>
    <property type="project" value="UniProtKB-EC"/>
</dbReference>
<comment type="caution">
    <text evidence="18">The sequence shown here is derived from an EMBL/GenBank/DDBJ whole genome shotgun (WGS) entry which is preliminary data.</text>
</comment>
<dbReference type="AlphaFoldDB" id="A0A7X2CGV4"/>
<dbReference type="Gene3D" id="2.60.40.10">
    <property type="entry name" value="Immunoglobulins"/>
    <property type="match status" value="1"/>
</dbReference>
<sequence length="604" mass="67739">MPSQTVDTWHHGAQWLNAQETRFALWAPDARSVSLTLQNGHSLAMQPQPDGWFVRTAPCPKGTRYRYCINDDYEVPDPASRSQDGGLEGYSVVIDTRDYSWQTPHWKGRPWHEAVIYELHVGALGGYAEVARLLPRLAQLGVTAIELMPLAQYSGHRNWGYDGVLLYAPHDTYGSPNALKQLIDQAHGLGLMVIVDVVYNHFGPQGNFLPGYAKAFFLEHSHTPWGARINYERREVRDFFIDNALMWLLDYRVDGLRLDAVHAINDSRFLHELAQQVRQHTAPDRHVWLNLENEFNQAFLLEEDYNAQWNDDGHNVLHVMLTGETDAYYAEFAHNKSEKLARCLSEGFIFQGQHDRHGKARGEPCAHLPPSAFILFLQNHDQIGNRARGERLHQLCPAPALRAATTLLLLSPMIPLLFMGEETATPEPFLFFTDYTGELAQAVSDGRRKEFAHFITHGDHAPPDTLADPNQRETFERARPSLNPAADDASRGAMLALYTQLLRIRHQSIIPRLQGARALGAHVLSAGAVAARWRMADNSVLQIAINLSDQPAAHTLVPDSAVLFESQANLAMDLQDNHRLQPYSALVSLVGAPPSSSPMESAHE</sequence>
<evidence type="ECO:0000256" key="14">
    <source>
        <dbReference type="PIRNR" id="PIRNR006337"/>
    </source>
</evidence>
<evidence type="ECO:0000256" key="15">
    <source>
        <dbReference type="PIRSR" id="PIRSR006337-1"/>
    </source>
</evidence>
<dbReference type="InterPro" id="IPR022567">
    <property type="entry name" value="DUF3459"/>
</dbReference>
<evidence type="ECO:0000256" key="16">
    <source>
        <dbReference type="PIRSR" id="PIRSR006337-3"/>
    </source>
</evidence>
<keyword evidence="7 14" id="KW-0378">Hydrolase</keyword>
<dbReference type="PANTHER" id="PTHR43651:SF11">
    <property type="entry name" value="MALTO-OLIGOSYLTREHALOSE TREHALOHYDROLASE"/>
    <property type="match status" value="1"/>
</dbReference>
<keyword evidence="6" id="KW-0963">Cytoplasm</keyword>
<feature type="active site" description="Nucleophile" evidence="15">
    <location>
        <position position="259"/>
    </location>
</feature>
<accession>A0A7X2CGV4</accession>
<feature type="site" description="Transition state stabilizer" evidence="16">
    <location>
        <position position="381"/>
    </location>
</feature>
<keyword evidence="19" id="KW-1185">Reference proteome</keyword>
<dbReference type="UniPathway" id="UPA00299"/>
<reference evidence="18 19" key="1">
    <citation type="submission" date="2019-10" db="EMBL/GenBank/DDBJ databases">
        <title>Evaluation of single-gene subtyping targets for Pseudomonas.</title>
        <authorList>
            <person name="Reichler S.J."/>
            <person name="Orsi R.H."/>
            <person name="Wiedmann M."/>
            <person name="Martin N.H."/>
            <person name="Murphy S.I."/>
        </authorList>
    </citation>
    <scope>NUCLEOTIDE SEQUENCE [LARGE SCALE GENOMIC DNA]</scope>
    <source>
        <strain evidence="18 19">FSL R10-2107</strain>
    </source>
</reference>
<comment type="pathway">
    <text evidence="2 14">Glycan biosynthesis; trehalose biosynthesis.</text>
</comment>
<protein>
    <recommendedName>
        <fullName evidence="5 13">Malto-oligosyltrehalose trehalohydrolase</fullName>
        <shortName evidence="14">MTHase</shortName>
        <ecNumber evidence="4 13">3.2.1.141</ecNumber>
    </recommendedName>
    <alternativeName>
        <fullName evidence="11 14">4-alpha-D-((1-&gt;4)-alpha-D-glucano)trehalose trehalohydrolase</fullName>
    </alternativeName>
    <alternativeName>
        <fullName evidence="10 14">Maltooligosyl trehalose trehalohydrolase</fullName>
    </alternativeName>
</protein>
<name>A0A7X2CGV4_9PSED</name>
<keyword evidence="8" id="KW-0119">Carbohydrate metabolism</keyword>
<dbReference type="GO" id="GO:0005737">
    <property type="term" value="C:cytoplasm"/>
    <property type="evidence" value="ECO:0007669"/>
    <property type="project" value="UniProtKB-SubCell"/>
</dbReference>
<evidence type="ECO:0000256" key="12">
    <source>
        <dbReference type="ARBA" id="ARBA00034013"/>
    </source>
</evidence>
<evidence type="ECO:0000256" key="11">
    <source>
        <dbReference type="ARBA" id="ARBA00033284"/>
    </source>
</evidence>
<evidence type="ECO:0000256" key="7">
    <source>
        <dbReference type="ARBA" id="ARBA00022801"/>
    </source>
</evidence>
<keyword evidence="9 14" id="KW-0326">Glycosidase</keyword>
<dbReference type="Gene3D" id="1.10.10.760">
    <property type="entry name" value="E-set domains of sugar-utilizing enzymes"/>
    <property type="match status" value="1"/>
</dbReference>
<dbReference type="SUPFAM" id="SSF51445">
    <property type="entry name" value="(Trans)glycosidases"/>
    <property type="match status" value="1"/>
</dbReference>
<organism evidence="18 19">
    <name type="scientific">Pseudomonas helleri</name>
    <dbReference type="NCBI Taxonomy" id="1608996"/>
    <lineage>
        <taxon>Bacteria</taxon>
        <taxon>Pseudomonadati</taxon>
        <taxon>Pseudomonadota</taxon>
        <taxon>Gammaproteobacteria</taxon>
        <taxon>Pseudomonadales</taxon>
        <taxon>Pseudomonadaceae</taxon>
        <taxon>Pseudomonas</taxon>
    </lineage>
</organism>
<dbReference type="InterPro" id="IPR012768">
    <property type="entry name" value="Trehalose_TreZ"/>
</dbReference>
<evidence type="ECO:0000256" key="8">
    <source>
        <dbReference type="ARBA" id="ARBA00023277"/>
    </source>
</evidence>
<dbReference type="Pfam" id="PF00128">
    <property type="entry name" value="Alpha-amylase"/>
    <property type="match status" value="1"/>
</dbReference>
<evidence type="ECO:0000256" key="2">
    <source>
        <dbReference type="ARBA" id="ARBA00005199"/>
    </source>
</evidence>
<dbReference type="Proteomes" id="UP000470186">
    <property type="component" value="Unassembled WGS sequence"/>
</dbReference>
<comment type="catalytic activity">
    <reaction evidence="12 14">
        <text>hydrolysis of (1-&gt;4)-alpha-D-glucosidic linkage in 4-alpha-D-[(1-&gt;4)-alpha-D-glucanosyl]n trehalose to yield trehalose and (1-&gt;4)-alpha-D-glucan.</text>
        <dbReference type="EC" id="3.2.1.141"/>
    </reaction>
</comment>
<dbReference type="SUPFAM" id="SSF81296">
    <property type="entry name" value="E set domains"/>
    <property type="match status" value="1"/>
</dbReference>
<dbReference type="CDD" id="cd11325">
    <property type="entry name" value="AmyAc_GTHase"/>
    <property type="match status" value="1"/>
</dbReference>
<feature type="domain" description="Glycosyl hydrolase family 13 catalytic" evidence="17">
    <location>
        <begin position="126"/>
        <end position="447"/>
    </location>
</feature>
<dbReference type="InterPro" id="IPR014756">
    <property type="entry name" value="Ig_E-set"/>
</dbReference>
<dbReference type="Pfam" id="PF02922">
    <property type="entry name" value="CBM_48"/>
    <property type="match status" value="1"/>
</dbReference>
<comment type="subcellular location">
    <subcellularLocation>
        <location evidence="1 15">Cytoplasm</location>
    </subcellularLocation>
</comment>
<dbReference type="InterPro" id="IPR013783">
    <property type="entry name" value="Ig-like_fold"/>
</dbReference>
<dbReference type="RefSeq" id="WP_153331545.1">
    <property type="nucleotide sequence ID" value="NZ_JAZHWN010000028.1"/>
</dbReference>
<dbReference type="InterPro" id="IPR044901">
    <property type="entry name" value="Trehalose_TreZ_E-set_sf"/>
</dbReference>
<dbReference type="CDD" id="cd02853">
    <property type="entry name" value="E_set_MTHase_like_N"/>
    <property type="match status" value="1"/>
</dbReference>
<gene>
    <name evidence="18" type="primary">treZ</name>
    <name evidence="18" type="ORF">GHO30_04550</name>
</gene>
<evidence type="ECO:0000256" key="6">
    <source>
        <dbReference type="ARBA" id="ARBA00022490"/>
    </source>
</evidence>
<evidence type="ECO:0000256" key="9">
    <source>
        <dbReference type="ARBA" id="ARBA00023295"/>
    </source>
</evidence>
<dbReference type="InterPro" id="IPR004193">
    <property type="entry name" value="Glyco_hydro_13_N"/>
</dbReference>
<dbReference type="Gene3D" id="3.20.20.80">
    <property type="entry name" value="Glycosidases"/>
    <property type="match status" value="1"/>
</dbReference>
<evidence type="ECO:0000259" key="17">
    <source>
        <dbReference type="SMART" id="SM00642"/>
    </source>
</evidence>
<evidence type="ECO:0000256" key="4">
    <source>
        <dbReference type="ARBA" id="ARBA00012268"/>
    </source>
</evidence>